<dbReference type="InterPro" id="IPR012341">
    <property type="entry name" value="6hp_glycosidase-like_sf"/>
</dbReference>
<dbReference type="GeneID" id="82150030"/>
<feature type="domain" description="Alpha fucosidase A-like C-terminal" evidence="3">
    <location>
        <begin position="699"/>
        <end position="758"/>
    </location>
</feature>
<evidence type="ECO:0000259" key="2">
    <source>
        <dbReference type="Pfam" id="PF14498"/>
    </source>
</evidence>
<feature type="domain" description="Glycosyl hydrolase family 95 N-terminal" evidence="2">
    <location>
        <begin position="31"/>
        <end position="264"/>
    </location>
</feature>
<evidence type="ECO:0000259" key="4">
    <source>
        <dbReference type="Pfam" id="PF22124"/>
    </source>
</evidence>
<dbReference type="Proteomes" id="UP000297635">
    <property type="component" value="Unassembled WGS sequence"/>
</dbReference>
<comment type="caution">
    <text evidence="5">The sequence shown here is derived from an EMBL/GenBank/DDBJ whole genome shotgun (WGS) entry which is preliminary data.</text>
</comment>
<sequence>MNNMLTTRVFMMLSVLAVSISAKADDNEMRLWYSSPANEWVEALPLGNSHMGAMVYGGISEERIQLNDETFWSGRPYDNNNPDGIAHLEEIRDLVFQDRTKEAEDLIAKYYMTPQHGMRYLTLGEATLTFSNNDSVSGYFRELDLNRAVAKVCYKSGGVTYTRQAIASLPDGVVMINIAVDKPGALNFRLGYDAPEGSSVKTKRGYMLVTIPGAEQEGIPGGLRAVCGIRVVTDGALSGTRSSVDVSDATEATLYIASATNYVNYSDISGKPEREVERLLSVASKKDFPKALDEHISAYREQFDRVKLELPSASNSADETHRRVLNFNSDYDPSLVALLFQYGRYLLISASQPGGQPANLQGVWNASQHAPWDSKYTININTEMNYWPAEVTNLSECHQPLFDMIEDLSKTGAKTAKVLYGADGWVAHHNTDLWRVTGPIDFAAFGMWPNGGAWLATHLWEHYLFTGDKKFLTKYYPVIKGTADFYLSHLVEHPSLGYLVTSPSMSPEHGYTESFITAGCTMDNQIAYDALNNTRLAAEALGVDKEYREKLQDAIDRLPPMRVGRHGQLQEWLADADNPRNQHRHVSHLYGLYPSSQITPYTAPAAFKAAETTLIQRGDMATGWSIGWKINLWARLLDGNHADRIIRNMITLLSGDKNQFLASGEDEGRLYPNLFDAHPPFQIDGNYGFTAGVAEMLLQSHDGALHLLPAIPDSWSEGRVDGLKARGNFEVDMSWNGGQLSEASIKSNIGGKLRIRSYVPLMGDGLREAEGECGNPLLRNVKVKATEVSPETMVRYPVVLRTYEYDMETLPGKVYKVKRLQ</sequence>
<dbReference type="EMBL" id="SJSA01000001">
    <property type="protein sequence ID" value="TGG40892.1"/>
    <property type="molecule type" value="Genomic_DNA"/>
</dbReference>
<dbReference type="SUPFAM" id="SSF48208">
    <property type="entry name" value="Six-hairpin glycosidases"/>
    <property type="match status" value="1"/>
</dbReference>
<dbReference type="Pfam" id="PF22124">
    <property type="entry name" value="Glyco_hydro_95_cat"/>
    <property type="match status" value="1"/>
</dbReference>
<organism evidence="5 6">
    <name type="scientific">Duncaniella freteri</name>
    <dbReference type="NCBI Taxonomy" id="2530391"/>
    <lineage>
        <taxon>Bacteria</taxon>
        <taxon>Pseudomonadati</taxon>
        <taxon>Bacteroidota</taxon>
        <taxon>Bacteroidia</taxon>
        <taxon>Bacteroidales</taxon>
        <taxon>Muribaculaceae</taxon>
        <taxon>Duncaniella</taxon>
    </lineage>
</organism>
<evidence type="ECO:0000256" key="1">
    <source>
        <dbReference type="SAM" id="SignalP"/>
    </source>
</evidence>
<evidence type="ECO:0000313" key="5">
    <source>
        <dbReference type="EMBL" id="TGG40892.1"/>
    </source>
</evidence>
<accession>A0A4Z0VCE7</accession>
<dbReference type="PIRSF" id="PIRSF007663">
    <property type="entry name" value="UCP007663"/>
    <property type="match status" value="1"/>
</dbReference>
<keyword evidence="6" id="KW-1185">Reference proteome</keyword>
<evidence type="ECO:0000313" key="6">
    <source>
        <dbReference type="Proteomes" id="UP000297635"/>
    </source>
</evidence>
<evidence type="ECO:0000259" key="3">
    <source>
        <dbReference type="Pfam" id="PF21307"/>
    </source>
</evidence>
<dbReference type="InterPro" id="IPR049053">
    <property type="entry name" value="AFCA-like_C"/>
</dbReference>
<dbReference type="PANTHER" id="PTHR31084">
    <property type="entry name" value="ALPHA-L-FUCOSIDASE 2"/>
    <property type="match status" value="1"/>
</dbReference>
<protein>
    <submittedName>
        <fullName evidence="5">Glycoside hydrolase family 95 protein</fullName>
    </submittedName>
</protein>
<dbReference type="Gene3D" id="1.50.10.10">
    <property type="match status" value="1"/>
</dbReference>
<dbReference type="InterPro" id="IPR016518">
    <property type="entry name" value="Alpha-L-fucosidase"/>
</dbReference>
<feature type="signal peptide" evidence="1">
    <location>
        <begin position="1"/>
        <end position="24"/>
    </location>
</feature>
<name>A0A4Z0VCE7_9BACT</name>
<dbReference type="InterPro" id="IPR008928">
    <property type="entry name" value="6-hairpin_glycosidase_sf"/>
</dbReference>
<dbReference type="InterPro" id="IPR027414">
    <property type="entry name" value="GH95_N_dom"/>
</dbReference>
<dbReference type="GO" id="GO:0005975">
    <property type="term" value="P:carbohydrate metabolic process"/>
    <property type="evidence" value="ECO:0007669"/>
    <property type="project" value="InterPro"/>
</dbReference>
<proteinExistence type="predicted"/>
<dbReference type="FunFam" id="1.50.10.10:FF:000028">
    <property type="entry name" value="Alpha-L-fucosidase 2"/>
    <property type="match status" value="1"/>
</dbReference>
<dbReference type="Pfam" id="PF14498">
    <property type="entry name" value="Glyco_hyd_65N_2"/>
    <property type="match status" value="1"/>
</dbReference>
<dbReference type="InterPro" id="IPR054363">
    <property type="entry name" value="GH95_cat"/>
</dbReference>
<dbReference type="Pfam" id="PF21307">
    <property type="entry name" value="Glyco_hydro_95_C"/>
    <property type="match status" value="1"/>
</dbReference>
<dbReference type="PANTHER" id="PTHR31084:SF0">
    <property type="entry name" value="ALPHA-L-FUCOSIDASE 2"/>
    <property type="match status" value="1"/>
</dbReference>
<dbReference type="RefSeq" id="WP_135471849.1">
    <property type="nucleotide sequence ID" value="NZ_SJSA01000001.1"/>
</dbReference>
<gene>
    <name evidence="5" type="ORF">EZ315_09535</name>
</gene>
<keyword evidence="1" id="KW-0732">Signal</keyword>
<dbReference type="AlphaFoldDB" id="A0A4Z0VCE7"/>
<reference evidence="5 6" key="1">
    <citation type="submission" date="2019-02" db="EMBL/GenBank/DDBJ databases">
        <title>Isolation and identification of novel species under the genus Muribaculum.</title>
        <authorList>
            <person name="Miyake S."/>
            <person name="Ding Y."/>
            <person name="Low A."/>
            <person name="Soh M."/>
            <person name="Seedorf H."/>
        </authorList>
    </citation>
    <scope>NUCLEOTIDE SEQUENCE [LARGE SCALE GENOMIC DNA]</scope>
    <source>
        <strain evidence="5 6">TLL-A3</strain>
    </source>
</reference>
<feature type="chain" id="PRO_5021406025" evidence="1">
    <location>
        <begin position="25"/>
        <end position="821"/>
    </location>
</feature>
<keyword evidence="5" id="KW-0378">Hydrolase</keyword>
<feature type="domain" description="Glycosyl hydrolase family 95 catalytic" evidence="4">
    <location>
        <begin position="290"/>
        <end position="697"/>
    </location>
</feature>
<dbReference type="GO" id="GO:0004560">
    <property type="term" value="F:alpha-L-fucosidase activity"/>
    <property type="evidence" value="ECO:0007669"/>
    <property type="project" value="InterPro"/>
</dbReference>